<keyword evidence="4 6" id="KW-1133">Transmembrane helix</keyword>
<feature type="transmembrane region" description="Helical" evidence="6">
    <location>
        <begin position="269"/>
        <end position="292"/>
    </location>
</feature>
<feature type="transmembrane region" description="Helical" evidence="6">
    <location>
        <begin position="157"/>
        <end position="178"/>
    </location>
</feature>
<dbReference type="OrthoDB" id="9778777at2"/>
<gene>
    <name evidence="9" type="ORF">SAMN05660909_03399</name>
</gene>
<evidence type="ECO:0000256" key="5">
    <source>
        <dbReference type="ARBA" id="ARBA00023136"/>
    </source>
</evidence>
<dbReference type="RefSeq" id="WP_089763131.1">
    <property type="nucleotide sequence ID" value="NZ_BKAT01000026.1"/>
</dbReference>
<feature type="transmembrane region" description="Helical" evidence="6">
    <location>
        <begin position="226"/>
        <end position="248"/>
    </location>
</feature>
<feature type="domain" description="Cytochrome b561 bacterial/Ni-hydrogenase" evidence="8">
    <location>
        <begin position="71"/>
        <end position="293"/>
    </location>
</feature>
<dbReference type="Pfam" id="PF00174">
    <property type="entry name" value="Oxidored_molyb"/>
    <property type="match status" value="1"/>
</dbReference>
<comment type="subcellular location">
    <subcellularLocation>
        <location evidence="1">Cell membrane</location>
        <topology evidence="1">Multi-pass membrane protein</topology>
    </subcellularLocation>
</comment>
<dbReference type="PANTHER" id="PTHR43032">
    <property type="entry name" value="PROTEIN-METHIONINE-SULFOXIDE REDUCTASE"/>
    <property type="match status" value="1"/>
</dbReference>
<keyword evidence="10" id="KW-1185">Reference proteome</keyword>
<feature type="transmembrane region" description="Helical" evidence="6">
    <location>
        <begin position="28"/>
        <end position="49"/>
    </location>
</feature>
<dbReference type="InterPro" id="IPR011577">
    <property type="entry name" value="Cyt_b561_bac/Ni-Hgenase"/>
</dbReference>
<dbReference type="GO" id="GO:0009055">
    <property type="term" value="F:electron transfer activity"/>
    <property type="evidence" value="ECO:0007669"/>
    <property type="project" value="InterPro"/>
</dbReference>
<keyword evidence="2" id="KW-1003">Cell membrane</keyword>
<sequence length="556" mass="63238">MIPKFTTAEKAVHDPGDRRLVILPAARVYWIVAALILATVGVAWVQYLAYGLPEDPSHKLTPPGPGDPAGFPLLIRFTHWINFFMLILLVRSGLSILMDHPRLYWNNSCQPGSEWLKLTPVKVPKDKIWTAKDDARYISPALGLPGYRHTVGIARCWHFLHVPFFLLNGLVFVSFLFFTDQWKRLVPGSWEIIPDAWKVFVYYSTLHMPAEPNGFYHYNALQQLSYFGAVFILPPLAMLSGLSMSPALENRFHWLPKIFGNRQGARSAHFLVMFAYLIFIVIHVGMVAATGLLRNMNHITLGTDEAHDPTGLYIVIGLIAFLVITCVAAHWISWRHPRTLQKAEAWLNGTLWRLSINNLNPRSYFTKEDITPYFWPNGKLPQSEDWKRLAENNFADYKLKVGGLVDNPVELSLQELKNLAVEETITMHHCIQGWSGIAQWSGIPLKAIIDIVKPHPEVTTVVFYSFGEGLYGGVYYDTHTLDNCMKPASILAWEMNYEPLPQVYGAPLRLRVENQLGYKMVKWIRSIEFVASHTEVGKGYGGKNEDDEYFDLIANT</sequence>
<feature type="transmembrane region" description="Helical" evidence="6">
    <location>
        <begin position="312"/>
        <end position="332"/>
    </location>
</feature>
<proteinExistence type="predicted"/>
<evidence type="ECO:0000256" key="1">
    <source>
        <dbReference type="ARBA" id="ARBA00004651"/>
    </source>
</evidence>
<keyword evidence="5 6" id="KW-0472">Membrane</keyword>
<accession>A0A1H4DY26</accession>
<dbReference type="SUPFAM" id="SSF81342">
    <property type="entry name" value="Transmembrane di-heme cytochromes"/>
    <property type="match status" value="1"/>
</dbReference>
<evidence type="ECO:0000259" key="8">
    <source>
        <dbReference type="Pfam" id="PF01292"/>
    </source>
</evidence>
<evidence type="ECO:0000259" key="7">
    <source>
        <dbReference type="Pfam" id="PF00174"/>
    </source>
</evidence>
<dbReference type="Gene3D" id="3.90.420.10">
    <property type="entry name" value="Oxidoreductase, molybdopterin-binding domain"/>
    <property type="match status" value="1"/>
</dbReference>
<evidence type="ECO:0000256" key="2">
    <source>
        <dbReference type="ARBA" id="ARBA00022475"/>
    </source>
</evidence>
<dbReference type="GO" id="GO:0005886">
    <property type="term" value="C:plasma membrane"/>
    <property type="evidence" value="ECO:0007669"/>
    <property type="project" value="UniProtKB-SubCell"/>
</dbReference>
<evidence type="ECO:0000256" key="4">
    <source>
        <dbReference type="ARBA" id="ARBA00022989"/>
    </source>
</evidence>
<dbReference type="InterPro" id="IPR036374">
    <property type="entry name" value="OxRdtase_Mopterin-bd_sf"/>
</dbReference>
<dbReference type="Gene3D" id="1.20.950.20">
    <property type="entry name" value="Transmembrane di-heme cytochromes, Chain C"/>
    <property type="match status" value="1"/>
</dbReference>
<dbReference type="InterPro" id="IPR016174">
    <property type="entry name" value="Di-haem_cyt_TM"/>
</dbReference>
<evidence type="ECO:0000256" key="3">
    <source>
        <dbReference type="ARBA" id="ARBA00022692"/>
    </source>
</evidence>
<dbReference type="GO" id="GO:0022904">
    <property type="term" value="P:respiratory electron transport chain"/>
    <property type="evidence" value="ECO:0007669"/>
    <property type="project" value="InterPro"/>
</dbReference>
<dbReference type="Proteomes" id="UP000199656">
    <property type="component" value="Unassembled WGS sequence"/>
</dbReference>
<feature type="transmembrane region" description="Helical" evidence="6">
    <location>
        <begin position="69"/>
        <end position="90"/>
    </location>
</feature>
<dbReference type="SUPFAM" id="SSF56524">
    <property type="entry name" value="Oxidoreductase molybdopterin-binding domain"/>
    <property type="match status" value="1"/>
</dbReference>
<dbReference type="AlphaFoldDB" id="A0A1H4DY26"/>
<keyword evidence="3 6" id="KW-0812">Transmembrane</keyword>
<evidence type="ECO:0000313" key="10">
    <source>
        <dbReference type="Proteomes" id="UP000199656"/>
    </source>
</evidence>
<dbReference type="EMBL" id="FNRL01000015">
    <property type="protein sequence ID" value="SEA77694.1"/>
    <property type="molecule type" value="Genomic_DNA"/>
</dbReference>
<reference evidence="10" key="1">
    <citation type="submission" date="2016-10" db="EMBL/GenBank/DDBJ databases">
        <authorList>
            <person name="Varghese N."/>
            <person name="Submissions S."/>
        </authorList>
    </citation>
    <scope>NUCLEOTIDE SEQUENCE [LARGE SCALE GENOMIC DNA]</scope>
    <source>
        <strain evidence="10">DSM 23920</strain>
    </source>
</reference>
<evidence type="ECO:0000256" key="6">
    <source>
        <dbReference type="SAM" id="Phobius"/>
    </source>
</evidence>
<dbReference type="Pfam" id="PF01292">
    <property type="entry name" value="Ni_hydr_CYTB"/>
    <property type="match status" value="1"/>
</dbReference>
<evidence type="ECO:0000313" key="9">
    <source>
        <dbReference type="EMBL" id="SEA77694.1"/>
    </source>
</evidence>
<feature type="domain" description="Oxidoreductase molybdopterin-binding" evidence="7">
    <location>
        <begin position="394"/>
        <end position="532"/>
    </location>
</feature>
<name>A0A1H4DY26_9BACT</name>
<dbReference type="InterPro" id="IPR000572">
    <property type="entry name" value="OxRdtase_Mopterin-bd_dom"/>
</dbReference>
<dbReference type="STRING" id="408074.SAMN05660909_03399"/>
<protein>
    <submittedName>
        <fullName evidence="9">DMSO/TMAO reductase YedYZ, molybdopterin-dependent catalytic subunit</fullName>
    </submittedName>
</protein>
<organism evidence="9 10">
    <name type="scientific">Chitinophaga terrae</name>
    <name type="common">ex Kim and Jung 2007</name>
    <dbReference type="NCBI Taxonomy" id="408074"/>
    <lineage>
        <taxon>Bacteria</taxon>
        <taxon>Pseudomonadati</taxon>
        <taxon>Bacteroidota</taxon>
        <taxon>Chitinophagia</taxon>
        <taxon>Chitinophagales</taxon>
        <taxon>Chitinophagaceae</taxon>
        <taxon>Chitinophaga</taxon>
    </lineage>
</organism>